<dbReference type="Proteomes" id="UP000636960">
    <property type="component" value="Unassembled WGS sequence"/>
</dbReference>
<organism evidence="1 2">
    <name type="scientific">Paractinoplanes rishiriensis</name>
    <dbReference type="NCBI Taxonomy" id="1050105"/>
    <lineage>
        <taxon>Bacteria</taxon>
        <taxon>Bacillati</taxon>
        <taxon>Actinomycetota</taxon>
        <taxon>Actinomycetes</taxon>
        <taxon>Micromonosporales</taxon>
        <taxon>Micromonosporaceae</taxon>
        <taxon>Paractinoplanes</taxon>
    </lineage>
</organism>
<evidence type="ECO:0000313" key="2">
    <source>
        <dbReference type="Proteomes" id="UP000636960"/>
    </source>
</evidence>
<proteinExistence type="predicted"/>
<accession>A0A919K4P5</accession>
<keyword evidence="2" id="KW-1185">Reference proteome</keyword>
<reference evidence="1" key="1">
    <citation type="submission" date="2021-01" db="EMBL/GenBank/DDBJ databases">
        <title>Whole genome shotgun sequence of Actinoplanes rishiriensis NBRC 108556.</title>
        <authorList>
            <person name="Komaki H."/>
            <person name="Tamura T."/>
        </authorList>
    </citation>
    <scope>NUCLEOTIDE SEQUENCE</scope>
    <source>
        <strain evidence="1">NBRC 108556</strain>
    </source>
</reference>
<protein>
    <submittedName>
        <fullName evidence="1">Uncharacterized protein</fullName>
    </submittedName>
</protein>
<dbReference type="EMBL" id="BOMV01000080">
    <property type="protein sequence ID" value="GIF00124.1"/>
    <property type="molecule type" value="Genomic_DNA"/>
</dbReference>
<gene>
    <name evidence="1" type="ORF">Ari01nite_75880</name>
</gene>
<sequence length="134" mass="13907">MPVATGGSGMFEEVVPAIATALSTQGSELVIAGGKSALRSLYEVIRARFGQGTPEGESLEAVILDPDDETRVEEFARYLAAAMAQDPEFAERTLAAWRGATASGSADGAAVVNNFSGQADQVVQARNISGGVRF</sequence>
<comment type="caution">
    <text evidence="1">The sequence shown here is derived from an EMBL/GenBank/DDBJ whole genome shotgun (WGS) entry which is preliminary data.</text>
</comment>
<name>A0A919K4P5_9ACTN</name>
<evidence type="ECO:0000313" key="1">
    <source>
        <dbReference type="EMBL" id="GIF00124.1"/>
    </source>
</evidence>
<dbReference type="AlphaFoldDB" id="A0A919K4P5"/>